<feature type="chain" id="PRO_5045752572" evidence="1">
    <location>
        <begin position="20"/>
        <end position="113"/>
    </location>
</feature>
<evidence type="ECO:0000313" key="3">
    <source>
        <dbReference type="Proteomes" id="UP001465668"/>
    </source>
</evidence>
<comment type="caution">
    <text evidence="2">The sequence shown here is derived from an EMBL/GenBank/DDBJ whole genome shotgun (WGS) entry which is preliminary data.</text>
</comment>
<keyword evidence="1" id="KW-0732">Signal</keyword>
<keyword evidence="3" id="KW-1185">Reference proteome</keyword>
<accession>A0ABR2XHJ0</accession>
<dbReference type="EMBL" id="JARVKM010000054">
    <property type="protein sequence ID" value="KAK9773152.1"/>
    <property type="molecule type" value="Genomic_DNA"/>
</dbReference>
<reference evidence="2 3" key="1">
    <citation type="submission" date="2024-02" db="EMBL/GenBank/DDBJ databases">
        <title>First draft genome assembly of two strains of Seiridium cardinale.</title>
        <authorList>
            <person name="Emiliani G."/>
            <person name="Scali E."/>
        </authorList>
    </citation>
    <scope>NUCLEOTIDE SEQUENCE [LARGE SCALE GENOMIC DNA]</scope>
    <source>
        <strain evidence="2 3">BM-138-000479</strain>
    </source>
</reference>
<sequence>MRLTILVLLCLASLITVSADRVITTICSKTATAMSTITNAPSFPAQDTIVHCNTTASNCYYQYKTCNDVMTFVSNCYPACVTAITFTCPQEAVTTDTVDCHDDFTINRLGARA</sequence>
<gene>
    <name evidence="2" type="ORF">SCAR479_10274</name>
</gene>
<feature type="signal peptide" evidence="1">
    <location>
        <begin position="1"/>
        <end position="19"/>
    </location>
</feature>
<evidence type="ECO:0000256" key="1">
    <source>
        <dbReference type="SAM" id="SignalP"/>
    </source>
</evidence>
<proteinExistence type="predicted"/>
<name>A0ABR2XHJ0_9PEZI</name>
<protein>
    <submittedName>
        <fullName evidence="2">Uncharacterized protein</fullName>
    </submittedName>
</protein>
<evidence type="ECO:0000313" key="2">
    <source>
        <dbReference type="EMBL" id="KAK9773152.1"/>
    </source>
</evidence>
<dbReference type="Proteomes" id="UP001465668">
    <property type="component" value="Unassembled WGS sequence"/>
</dbReference>
<organism evidence="2 3">
    <name type="scientific">Seiridium cardinale</name>
    <dbReference type="NCBI Taxonomy" id="138064"/>
    <lineage>
        <taxon>Eukaryota</taxon>
        <taxon>Fungi</taxon>
        <taxon>Dikarya</taxon>
        <taxon>Ascomycota</taxon>
        <taxon>Pezizomycotina</taxon>
        <taxon>Sordariomycetes</taxon>
        <taxon>Xylariomycetidae</taxon>
        <taxon>Amphisphaeriales</taxon>
        <taxon>Sporocadaceae</taxon>
        <taxon>Seiridium</taxon>
    </lineage>
</organism>